<dbReference type="SUPFAM" id="SSF158911">
    <property type="entry name" value="NEAT domain-like"/>
    <property type="match status" value="1"/>
</dbReference>
<feature type="signal peptide" evidence="1">
    <location>
        <begin position="1"/>
        <end position="22"/>
    </location>
</feature>
<dbReference type="InterPro" id="IPR012854">
    <property type="entry name" value="Cu_amine_oxidase-like_N"/>
</dbReference>
<dbReference type="InterPro" id="IPR036582">
    <property type="entry name" value="Mao_N_sf"/>
</dbReference>
<dbReference type="InterPro" id="IPR037250">
    <property type="entry name" value="NEAT_dom_sf"/>
</dbReference>
<evidence type="ECO:0000313" key="3">
    <source>
        <dbReference type="EMBL" id="KXB66874.1"/>
    </source>
</evidence>
<keyword evidence="4" id="KW-1185">Reference proteome</keyword>
<reference evidence="4" key="1">
    <citation type="submission" date="2016-01" db="EMBL/GenBank/DDBJ databases">
        <authorList>
            <person name="Mitreva M."/>
            <person name="Pepin K.H."/>
            <person name="Mihindukulasuriya K.A."/>
            <person name="Fulton R."/>
            <person name="Fronick C."/>
            <person name="O'Laughlin M."/>
            <person name="Miner T."/>
            <person name="Herter B."/>
            <person name="Rosa B.A."/>
            <person name="Cordes M."/>
            <person name="Tomlinson C."/>
            <person name="Wollam A."/>
            <person name="Palsikar V.B."/>
            <person name="Mardis E.R."/>
            <person name="Wilson R.K."/>
        </authorList>
    </citation>
    <scope>NUCLEOTIDE SEQUENCE [LARGE SCALE GENOMIC DNA]</scope>
    <source>
        <strain evidence="4">DNF00729</strain>
    </source>
</reference>
<dbReference type="PATRIC" id="fig|755172.3.peg.884"/>
<dbReference type="EMBL" id="LSDG01000024">
    <property type="protein sequence ID" value="KXB66874.1"/>
    <property type="molecule type" value="Genomic_DNA"/>
</dbReference>
<protein>
    <submittedName>
        <fullName evidence="3">Copper amine oxidase domain protein</fullName>
    </submittedName>
</protein>
<feature type="domain" description="Copper amine oxidase-like N-terminal" evidence="2">
    <location>
        <begin position="180"/>
        <end position="287"/>
    </location>
</feature>
<dbReference type="Proteomes" id="UP000070442">
    <property type="component" value="Unassembled WGS sequence"/>
</dbReference>
<dbReference type="Gene3D" id="2.60.40.1850">
    <property type="match status" value="1"/>
</dbReference>
<dbReference type="Gene3D" id="3.30.457.10">
    <property type="entry name" value="Copper amine oxidase-like, N-terminal domain"/>
    <property type="match status" value="2"/>
</dbReference>
<keyword evidence="1" id="KW-0732">Signal</keyword>
<dbReference type="SUPFAM" id="SSF55383">
    <property type="entry name" value="Copper amine oxidase, domain N"/>
    <property type="match status" value="1"/>
</dbReference>
<feature type="chain" id="PRO_5007461621" evidence="1">
    <location>
        <begin position="23"/>
        <end position="289"/>
    </location>
</feature>
<dbReference type="STRING" id="755172.HMPREF1863_00926"/>
<evidence type="ECO:0000259" key="2">
    <source>
        <dbReference type="Pfam" id="PF07833"/>
    </source>
</evidence>
<gene>
    <name evidence="3" type="ORF">HMPREF1863_00926</name>
</gene>
<name>A0A134AGS3_9FIRM</name>
<comment type="caution">
    <text evidence="3">The sequence shown here is derived from an EMBL/GenBank/DDBJ whole genome shotgun (WGS) entry which is preliminary data.</text>
</comment>
<organism evidence="3 4">
    <name type="scientific">Aedoeadaptatus coxii</name>
    <dbReference type="NCBI Taxonomy" id="755172"/>
    <lineage>
        <taxon>Bacteria</taxon>
        <taxon>Bacillati</taxon>
        <taxon>Bacillota</taxon>
        <taxon>Tissierellia</taxon>
        <taxon>Tissierellales</taxon>
        <taxon>Peptoniphilaceae</taxon>
        <taxon>Aedoeadaptatus</taxon>
    </lineage>
</organism>
<dbReference type="Pfam" id="PF07833">
    <property type="entry name" value="Cu_amine_oxidN1"/>
    <property type="match status" value="1"/>
</dbReference>
<dbReference type="OrthoDB" id="2379109at2"/>
<evidence type="ECO:0000256" key="1">
    <source>
        <dbReference type="SAM" id="SignalP"/>
    </source>
</evidence>
<accession>A0A134AGS3</accession>
<dbReference type="AlphaFoldDB" id="A0A134AGS3"/>
<dbReference type="RefSeq" id="WP_068367699.1">
    <property type="nucleotide sequence ID" value="NZ_KQ960173.1"/>
</dbReference>
<evidence type="ECO:0000313" key="4">
    <source>
        <dbReference type="Proteomes" id="UP000070442"/>
    </source>
</evidence>
<sequence>MKKLLSITLALVCLLVPRFVHAESSKTYEVPVVLKHASAEKESMANKALSPVAEVKEEGGKMHYKVFVKPLSFMGQQGNLTNLFVTAGGREEAVKVAGKGEFTQSFSFVRSGKENVVDVALWVDVMDQMQGGQPGAGEQKARLAFDWNSAKLVSAPEAKKMPKAPAAPKANGNKDVTIMVNGKVVPSDSPVFIEQGRTMVPLRFISEALGLKVNWDGKTRTAIVGEGKNVMKLPIGKKVILKHDGSSKAIDVPAMIRNERTMVPIRAIGEISGAKVNWDGANRQVIINK</sequence>
<proteinExistence type="predicted"/>